<evidence type="ECO:0000313" key="1">
    <source>
        <dbReference type="EMBL" id="NJX17047.1"/>
    </source>
</evidence>
<feature type="non-terminal residue" evidence="1">
    <location>
        <position position="157"/>
    </location>
</feature>
<protein>
    <submittedName>
        <fullName evidence="1">TonB-dependent receptor</fullName>
    </submittedName>
</protein>
<organism evidence="1 2">
    <name type="scientific">Tamlana crocina</name>
    <dbReference type="NCBI Taxonomy" id="393006"/>
    <lineage>
        <taxon>Bacteria</taxon>
        <taxon>Pseudomonadati</taxon>
        <taxon>Bacteroidota</taxon>
        <taxon>Flavobacteriia</taxon>
        <taxon>Flavobacteriales</taxon>
        <taxon>Flavobacteriaceae</taxon>
        <taxon>Tamlana</taxon>
    </lineage>
</organism>
<reference evidence="1 2" key="1">
    <citation type="submission" date="2020-03" db="EMBL/GenBank/DDBJ databases">
        <title>Tamlana sp. nov, isolated from XXX.</title>
        <authorList>
            <person name="Cao W.R."/>
        </authorList>
    </citation>
    <scope>NUCLEOTIDE SEQUENCE [LARGE SCALE GENOMIC DNA]</scope>
    <source>
        <strain evidence="1 2">HST1-43</strain>
    </source>
</reference>
<keyword evidence="1" id="KW-0675">Receptor</keyword>
<feature type="non-terminal residue" evidence="1">
    <location>
        <position position="1"/>
    </location>
</feature>
<comment type="caution">
    <text evidence="1">The sequence shown here is derived from an EMBL/GenBank/DDBJ whole genome shotgun (WGS) entry which is preliminary data.</text>
</comment>
<dbReference type="EMBL" id="JAAVJS010000207">
    <property type="protein sequence ID" value="NJX17047.1"/>
    <property type="molecule type" value="Genomic_DNA"/>
</dbReference>
<proteinExistence type="predicted"/>
<dbReference type="SUPFAM" id="SSF56935">
    <property type="entry name" value="Porins"/>
    <property type="match status" value="1"/>
</dbReference>
<sequence length="157" mass="17671">YLEQEGTVKESNFERITTRLNLESEVKDWLKLGLNTSFSKSEQNYPAQSGTSYQSAIQWIYGVSSVYPLYRRGEDGSLITDSAGDPIYDYGATGGQTLNAVRPIFGNENAVGSLYNYINLNNRTNFNANGFATITFTDYLSFTTNLSYEEYMFDGFV</sequence>
<gene>
    <name evidence="1" type="ORF">HC176_16350</name>
</gene>
<accession>A0ABX1DHS1</accession>
<dbReference type="Proteomes" id="UP000760545">
    <property type="component" value="Unassembled WGS sequence"/>
</dbReference>
<evidence type="ECO:0000313" key="2">
    <source>
        <dbReference type="Proteomes" id="UP000760545"/>
    </source>
</evidence>
<name>A0ABX1DHS1_9FLAO</name>
<keyword evidence="2" id="KW-1185">Reference proteome</keyword>